<feature type="region of interest" description="Disordered" evidence="1">
    <location>
        <begin position="63"/>
        <end position="89"/>
    </location>
</feature>
<proteinExistence type="predicted"/>
<feature type="non-terminal residue" evidence="3">
    <location>
        <position position="1"/>
    </location>
</feature>
<name>A0ABS8Y5B7_DATST</name>
<keyword evidence="4" id="KW-1185">Reference proteome</keyword>
<protein>
    <submittedName>
        <fullName evidence="3">Uncharacterized protein</fullName>
    </submittedName>
</protein>
<evidence type="ECO:0000313" key="4">
    <source>
        <dbReference type="Proteomes" id="UP000823775"/>
    </source>
</evidence>
<accession>A0ABS8Y5B7</accession>
<gene>
    <name evidence="3" type="ORF">HAX54_012702</name>
</gene>
<sequence>REVTGDHCEGEFRPIFGLWVLLLSSPAVRGKICSGEGEEGGGRRYGGSPVLMVGVWWCDGDGKERRGRGRRRRGVATAIAGSGEEKRGGPAARFGFAGWEKRGREEERLAAKRDGGRYLHGFRRW</sequence>
<organism evidence="3 4">
    <name type="scientific">Datura stramonium</name>
    <name type="common">Jimsonweed</name>
    <name type="synonym">Common thornapple</name>
    <dbReference type="NCBI Taxonomy" id="4076"/>
    <lineage>
        <taxon>Eukaryota</taxon>
        <taxon>Viridiplantae</taxon>
        <taxon>Streptophyta</taxon>
        <taxon>Embryophyta</taxon>
        <taxon>Tracheophyta</taxon>
        <taxon>Spermatophyta</taxon>
        <taxon>Magnoliopsida</taxon>
        <taxon>eudicotyledons</taxon>
        <taxon>Gunneridae</taxon>
        <taxon>Pentapetalae</taxon>
        <taxon>asterids</taxon>
        <taxon>lamiids</taxon>
        <taxon>Solanales</taxon>
        <taxon>Solanaceae</taxon>
        <taxon>Solanoideae</taxon>
        <taxon>Datureae</taxon>
        <taxon>Datura</taxon>
    </lineage>
</organism>
<dbReference type="Proteomes" id="UP000823775">
    <property type="component" value="Unassembled WGS sequence"/>
</dbReference>
<dbReference type="EMBL" id="JACEIK010017448">
    <property type="protein sequence ID" value="MCE5165865.1"/>
    <property type="molecule type" value="Genomic_DNA"/>
</dbReference>
<evidence type="ECO:0000256" key="2">
    <source>
        <dbReference type="SAM" id="SignalP"/>
    </source>
</evidence>
<reference evidence="3 4" key="1">
    <citation type="journal article" date="2021" name="BMC Genomics">
        <title>Datura genome reveals duplications of psychoactive alkaloid biosynthetic genes and high mutation rate following tissue culture.</title>
        <authorList>
            <person name="Rajewski A."/>
            <person name="Carter-House D."/>
            <person name="Stajich J."/>
            <person name="Litt A."/>
        </authorList>
    </citation>
    <scope>NUCLEOTIDE SEQUENCE [LARGE SCALE GENOMIC DNA]</scope>
    <source>
        <strain evidence="3">AR-01</strain>
    </source>
</reference>
<evidence type="ECO:0000256" key="1">
    <source>
        <dbReference type="SAM" id="MobiDB-lite"/>
    </source>
</evidence>
<keyword evidence="2" id="KW-0732">Signal</keyword>
<feature type="compositionally biased region" description="Basic residues" evidence="1">
    <location>
        <begin position="65"/>
        <end position="74"/>
    </location>
</feature>
<comment type="caution">
    <text evidence="3">The sequence shown here is derived from an EMBL/GenBank/DDBJ whole genome shotgun (WGS) entry which is preliminary data.</text>
</comment>
<evidence type="ECO:0000313" key="3">
    <source>
        <dbReference type="EMBL" id="MCE5165865.1"/>
    </source>
</evidence>
<feature type="chain" id="PRO_5045797722" evidence="2">
    <location>
        <begin position="31"/>
        <end position="125"/>
    </location>
</feature>
<feature type="signal peptide" evidence="2">
    <location>
        <begin position="1"/>
        <end position="30"/>
    </location>
</feature>